<dbReference type="InterPro" id="IPR050651">
    <property type="entry name" value="Plant_Cytochrome_P450_Monoox"/>
</dbReference>
<evidence type="ECO:0000313" key="7">
    <source>
        <dbReference type="EMBL" id="RVX12098.1"/>
    </source>
</evidence>
<feature type="transmembrane region" description="Helical" evidence="6">
    <location>
        <begin position="43"/>
        <end position="63"/>
    </location>
</feature>
<gene>
    <name evidence="7" type="primary">CYP82C2_1</name>
    <name evidence="7" type="ORF">CK203_010790</name>
</gene>
<keyword evidence="2" id="KW-0479">Metal-binding</keyword>
<protein>
    <submittedName>
        <fullName evidence="7">Cytochrome P450 82C2</fullName>
    </submittedName>
</protein>
<keyword evidence="1" id="KW-0349">Heme</keyword>
<reference evidence="7 8" key="1">
    <citation type="journal article" date="2018" name="PLoS Genet.">
        <title>Population sequencing reveals clonal diversity and ancestral inbreeding in the grapevine cultivar Chardonnay.</title>
        <authorList>
            <person name="Roach M.J."/>
            <person name="Johnson D.L."/>
            <person name="Bohlmann J."/>
            <person name="van Vuuren H.J."/>
            <person name="Jones S.J."/>
            <person name="Pretorius I.S."/>
            <person name="Schmidt S.A."/>
            <person name="Borneman A.R."/>
        </authorList>
    </citation>
    <scope>NUCLEOTIDE SEQUENCE [LARGE SCALE GENOMIC DNA]</scope>
    <source>
        <strain evidence="8">cv. Chardonnay</strain>
        <tissue evidence="7">Leaf</tissue>
    </source>
</reference>
<dbReference type="InterPro" id="IPR036396">
    <property type="entry name" value="Cyt_P450_sf"/>
</dbReference>
<evidence type="ECO:0000256" key="1">
    <source>
        <dbReference type="ARBA" id="ARBA00022617"/>
    </source>
</evidence>
<accession>A0A438JT49</accession>
<dbReference type="GO" id="GO:0004497">
    <property type="term" value="F:monooxygenase activity"/>
    <property type="evidence" value="ECO:0007669"/>
    <property type="project" value="UniProtKB-KW"/>
</dbReference>
<keyword evidence="4" id="KW-0408">Iron</keyword>
<keyword evidence="3" id="KW-0560">Oxidoreductase</keyword>
<organism evidence="7 8">
    <name type="scientific">Vitis vinifera</name>
    <name type="common">Grape</name>
    <dbReference type="NCBI Taxonomy" id="29760"/>
    <lineage>
        <taxon>Eukaryota</taxon>
        <taxon>Viridiplantae</taxon>
        <taxon>Streptophyta</taxon>
        <taxon>Embryophyta</taxon>
        <taxon>Tracheophyta</taxon>
        <taxon>Spermatophyta</taxon>
        <taxon>Magnoliopsida</taxon>
        <taxon>eudicotyledons</taxon>
        <taxon>Gunneridae</taxon>
        <taxon>Pentapetalae</taxon>
        <taxon>rosids</taxon>
        <taxon>Vitales</taxon>
        <taxon>Vitaceae</taxon>
        <taxon>Viteae</taxon>
        <taxon>Vitis</taxon>
    </lineage>
</organism>
<dbReference type="SUPFAM" id="SSF48264">
    <property type="entry name" value="Cytochrome P450"/>
    <property type="match status" value="1"/>
</dbReference>
<keyword evidence="5" id="KW-0503">Monooxygenase</keyword>
<dbReference type="GO" id="GO:0020037">
    <property type="term" value="F:heme binding"/>
    <property type="evidence" value="ECO:0007669"/>
    <property type="project" value="InterPro"/>
</dbReference>
<evidence type="ECO:0000313" key="8">
    <source>
        <dbReference type="Proteomes" id="UP000288805"/>
    </source>
</evidence>
<comment type="caution">
    <text evidence="7">The sequence shown here is derived from an EMBL/GenBank/DDBJ whole genome shotgun (WGS) entry which is preliminary data.</text>
</comment>
<dbReference type="AlphaFoldDB" id="A0A438JT49"/>
<dbReference type="PANTHER" id="PTHR47947">
    <property type="entry name" value="CYTOCHROME P450 82C3-RELATED"/>
    <property type="match status" value="1"/>
</dbReference>
<evidence type="ECO:0000256" key="5">
    <source>
        <dbReference type="ARBA" id="ARBA00023033"/>
    </source>
</evidence>
<feature type="transmembrane region" description="Helical" evidence="6">
    <location>
        <begin position="19"/>
        <end position="37"/>
    </location>
</feature>
<dbReference type="Proteomes" id="UP000288805">
    <property type="component" value="Unassembled WGS sequence"/>
</dbReference>
<dbReference type="Gene3D" id="1.10.630.10">
    <property type="entry name" value="Cytochrome P450"/>
    <property type="match status" value="1"/>
</dbReference>
<sequence length="126" mass="13909">MCATKSSEKTVENRIENHFLSPALFLFTLVLSSHGILPSASRYHSFGLLLATICLLLATALNAKGNKKKGKRPPEPSGQWPLIGHLHLLGADKLLHRTLGDMADKYGPIFCVRLGLKKHWWLVAGK</sequence>
<dbReference type="GO" id="GO:0005506">
    <property type="term" value="F:iron ion binding"/>
    <property type="evidence" value="ECO:0007669"/>
    <property type="project" value="InterPro"/>
</dbReference>
<keyword evidence="6" id="KW-0812">Transmembrane</keyword>
<evidence type="ECO:0000256" key="6">
    <source>
        <dbReference type="SAM" id="Phobius"/>
    </source>
</evidence>
<keyword evidence="6" id="KW-1133">Transmembrane helix</keyword>
<proteinExistence type="predicted"/>
<keyword evidence="6" id="KW-0472">Membrane</keyword>
<evidence type="ECO:0000256" key="2">
    <source>
        <dbReference type="ARBA" id="ARBA00022723"/>
    </source>
</evidence>
<dbReference type="GO" id="GO:0016705">
    <property type="term" value="F:oxidoreductase activity, acting on paired donors, with incorporation or reduction of molecular oxygen"/>
    <property type="evidence" value="ECO:0007669"/>
    <property type="project" value="InterPro"/>
</dbReference>
<evidence type="ECO:0000256" key="4">
    <source>
        <dbReference type="ARBA" id="ARBA00023004"/>
    </source>
</evidence>
<name>A0A438JT49_VITVI</name>
<dbReference type="EMBL" id="QGNW01000028">
    <property type="protein sequence ID" value="RVX12098.1"/>
    <property type="molecule type" value="Genomic_DNA"/>
</dbReference>
<dbReference type="PANTHER" id="PTHR47947:SF8">
    <property type="entry name" value="CYTOCHROME P450 82C4-LIKE"/>
    <property type="match status" value="1"/>
</dbReference>
<evidence type="ECO:0000256" key="3">
    <source>
        <dbReference type="ARBA" id="ARBA00023002"/>
    </source>
</evidence>